<dbReference type="GO" id="GO:0016616">
    <property type="term" value="F:oxidoreductase activity, acting on the CH-OH group of donors, NAD or NADP as acceptor"/>
    <property type="evidence" value="ECO:0007669"/>
    <property type="project" value="InterPro"/>
</dbReference>
<dbReference type="InterPro" id="IPR006139">
    <property type="entry name" value="D-isomer_2_OHA_DH_cat_dom"/>
</dbReference>
<evidence type="ECO:0000313" key="8">
    <source>
        <dbReference type="Proteomes" id="UP000823865"/>
    </source>
</evidence>
<dbReference type="InterPro" id="IPR029753">
    <property type="entry name" value="D-isomer_DH_CS"/>
</dbReference>
<dbReference type="PROSITE" id="PS00671">
    <property type="entry name" value="D_2_HYDROXYACID_DH_3"/>
    <property type="match status" value="1"/>
</dbReference>
<dbReference type="SUPFAM" id="SSF51735">
    <property type="entry name" value="NAD(P)-binding Rossmann-fold domains"/>
    <property type="match status" value="1"/>
</dbReference>
<dbReference type="Proteomes" id="UP000823865">
    <property type="component" value="Unassembled WGS sequence"/>
</dbReference>
<evidence type="ECO:0000256" key="1">
    <source>
        <dbReference type="ARBA" id="ARBA00005854"/>
    </source>
</evidence>
<dbReference type="AlphaFoldDB" id="A0A9E2L4J5"/>
<evidence type="ECO:0000259" key="6">
    <source>
        <dbReference type="Pfam" id="PF02826"/>
    </source>
</evidence>
<comment type="similarity">
    <text evidence="1 4">Belongs to the D-isomer specific 2-hydroxyacid dehydrogenase family.</text>
</comment>
<dbReference type="PANTHER" id="PTHR43761:SF1">
    <property type="entry name" value="D-ISOMER SPECIFIC 2-HYDROXYACID DEHYDROGENASE CATALYTIC DOMAIN-CONTAINING PROTEIN-RELATED"/>
    <property type="match status" value="1"/>
</dbReference>
<feature type="domain" description="D-isomer specific 2-hydroxyacid dehydrogenase NAD-binding" evidence="6">
    <location>
        <begin position="107"/>
        <end position="286"/>
    </location>
</feature>
<dbReference type="Pfam" id="PF00389">
    <property type="entry name" value="2-Hacid_dh"/>
    <property type="match status" value="1"/>
</dbReference>
<comment type="caution">
    <text evidence="7">The sequence shown here is derived from an EMBL/GenBank/DDBJ whole genome shotgun (WGS) entry which is preliminary data.</text>
</comment>
<proteinExistence type="inferred from homology"/>
<evidence type="ECO:0000259" key="5">
    <source>
        <dbReference type="Pfam" id="PF00389"/>
    </source>
</evidence>
<dbReference type="PANTHER" id="PTHR43761">
    <property type="entry name" value="D-ISOMER SPECIFIC 2-HYDROXYACID DEHYDROGENASE FAMILY PROTEIN (AFU_ORTHOLOGUE AFUA_1G13630)"/>
    <property type="match status" value="1"/>
</dbReference>
<dbReference type="InterPro" id="IPR050418">
    <property type="entry name" value="D-iso_2-hydroxyacid_DH_PdxB"/>
</dbReference>
<dbReference type="InterPro" id="IPR006140">
    <property type="entry name" value="D-isomer_DH_NAD-bd"/>
</dbReference>
<evidence type="ECO:0000313" key="7">
    <source>
        <dbReference type="EMBL" id="MBU3852821.1"/>
    </source>
</evidence>
<evidence type="ECO:0000256" key="2">
    <source>
        <dbReference type="ARBA" id="ARBA00023002"/>
    </source>
</evidence>
<dbReference type="GO" id="GO:0051287">
    <property type="term" value="F:NAD binding"/>
    <property type="evidence" value="ECO:0007669"/>
    <property type="project" value="InterPro"/>
</dbReference>
<feature type="domain" description="D-isomer specific 2-hydroxyacid dehydrogenase catalytic" evidence="5">
    <location>
        <begin position="21"/>
        <end position="316"/>
    </location>
</feature>
<gene>
    <name evidence="7" type="ORF">H9789_03150</name>
</gene>
<reference evidence="7" key="1">
    <citation type="journal article" date="2021" name="PeerJ">
        <title>Extensive microbial diversity within the chicken gut microbiome revealed by metagenomics and culture.</title>
        <authorList>
            <person name="Gilroy R."/>
            <person name="Ravi A."/>
            <person name="Getino M."/>
            <person name="Pursley I."/>
            <person name="Horton D.L."/>
            <person name="Alikhan N.F."/>
            <person name="Baker D."/>
            <person name="Gharbi K."/>
            <person name="Hall N."/>
            <person name="Watson M."/>
            <person name="Adriaenssens E.M."/>
            <person name="Foster-Nyarko E."/>
            <person name="Jarju S."/>
            <person name="Secka A."/>
            <person name="Antonio M."/>
            <person name="Oren A."/>
            <person name="Chaudhuri R.R."/>
            <person name="La Ragione R."/>
            <person name="Hildebrand F."/>
            <person name="Pallen M.J."/>
        </authorList>
    </citation>
    <scope>NUCLEOTIDE SEQUENCE</scope>
    <source>
        <strain evidence="7">G3-2149</strain>
    </source>
</reference>
<dbReference type="InterPro" id="IPR036291">
    <property type="entry name" value="NAD(P)-bd_dom_sf"/>
</dbReference>
<accession>A0A9E2L4J5</accession>
<sequence>MNIVVLDGYGLNPGDLTWDSIETLGHLTVYDRTSDQEIIRRAANADIILTNKTILTAGTLQSLPKLKYIGILSTGYNVIDIEAAKSKGIVVCNIPTYSTESVAQMTFAHLLNITNQVDHYARENRNGRWNASMDFCYWDSPIMELYGKKFGIIGMGHIGTAVARIARAFGMEVLTVTARKADTLPEGVKKVSLEELLQKCDVVSLHCPLTTESRQIINWERLTQMKSTAILINTGRGHLVNENDLAEALNQGIIAAYGADVLCVEPALPNNPLLTAKNAFLTPHIAWASTEARKRLLEICTDNIKAFLNGTPQNIVE</sequence>
<organism evidence="7 8">
    <name type="scientific">Candidatus Paraprevotella stercoravium</name>
    <dbReference type="NCBI Taxonomy" id="2838725"/>
    <lineage>
        <taxon>Bacteria</taxon>
        <taxon>Pseudomonadati</taxon>
        <taxon>Bacteroidota</taxon>
        <taxon>Bacteroidia</taxon>
        <taxon>Bacteroidales</taxon>
        <taxon>Prevotellaceae</taxon>
        <taxon>Paraprevotella</taxon>
    </lineage>
</organism>
<name>A0A9E2L4J5_9BACT</name>
<dbReference type="PROSITE" id="PS00670">
    <property type="entry name" value="D_2_HYDROXYACID_DH_2"/>
    <property type="match status" value="1"/>
</dbReference>
<keyword evidence="2 4" id="KW-0560">Oxidoreductase</keyword>
<keyword evidence="3" id="KW-0520">NAD</keyword>
<dbReference type="Gene3D" id="3.40.50.720">
    <property type="entry name" value="NAD(P)-binding Rossmann-like Domain"/>
    <property type="match status" value="2"/>
</dbReference>
<reference evidence="7" key="2">
    <citation type="submission" date="2021-04" db="EMBL/GenBank/DDBJ databases">
        <authorList>
            <person name="Gilroy R."/>
        </authorList>
    </citation>
    <scope>NUCLEOTIDE SEQUENCE</scope>
    <source>
        <strain evidence="7">G3-2149</strain>
    </source>
</reference>
<dbReference type="Pfam" id="PF02826">
    <property type="entry name" value="2-Hacid_dh_C"/>
    <property type="match status" value="1"/>
</dbReference>
<dbReference type="SUPFAM" id="SSF52283">
    <property type="entry name" value="Formate/glycerate dehydrogenase catalytic domain-like"/>
    <property type="match status" value="1"/>
</dbReference>
<evidence type="ECO:0000256" key="4">
    <source>
        <dbReference type="RuleBase" id="RU003719"/>
    </source>
</evidence>
<evidence type="ECO:0000256" key="3">
    <source>
        <dbReference type="ARBA" id="ARBA00023027"/>
    </source>
</evidence>
<protein>
    <submittedName>
        <fullName evidence="7">D-2-hydroxyacid dehydrogenase</fullName>
    </submittedName>
</protein>
<dbReference type="CDD" id="cd12162">
    <property type="entry name" value="2-Hacid_dh_4"/>
    <property type="match status" value="1"/>
</dbReference>
<dbReference type="FunFam" id="3.40.50.720:FF:000203">
    <property type="entry name" value="D-3-phosphoglycerate dehydrogenase (SerA)"/>
    <property type="match status" value="1"/>
</dbReference>
<dbReference type="EMBL" id="JAHLFU010000057">
    <property type="protein sequence ID" value="MBU3852821.1"/>
    <property type="molecule type" value="Genomic_DNA"/>
</dbReference>